<evidence type="ECO:0000313" key="1">
    <source>
        <dbReference type="EMBL" id="KAE9023047.1"/>
    </source>
</evidence>
<accession>A0A6A3LY17</accession>
<name>A0A6A3LY17_9STRA</name>
<comment type="caution">
    <text evidence="1">The sequence shown here is derived from an EMBL/GenBank/DDBJ whole genome shotgun (WGS) entry which is preliminary data.</text>
</comment>
<protein>
    <submittedName>
        <fullName evidence="1">Uncharacterized protein</fullName>
    </submittedName>
</protein>
<sequence>MKKNTVEQRLPYVKDAVEQRLPYVQNAVEQGSRM</sequence>
<dbReference type="EMBL" id="QXFU01000721">
    <property type="protein sequence ID" value="KAE9023047.1"/>
    <property type="molecule type" value="Genomic_DNA"/>
</dbReference>
<gene>
    <name evidence="1" type="ORF">PR002_g11810</name>
</gene>
<dbReference type="Proteomes" id="UP000435112">
    <property type="component" value="Unassembled WGS sequence"/>
</dbReference>
<dbReference type="OrthoDB" id="10277790at2759"/>
<evidence type="ECO:0000313" key="2">
    <source>
        <dbReference type="Proteomes" id="UP000435112"/>
    </source>
</evidence>
<organism evidence="1 2">
    <name type="scientific">Phytophthora rubi</name>
    <dbReference type="NCBI Taxonomy" id="129364"/>
    <lineage>
        <taxon>Eukaryota</taxon>
        <taxon>Sar</taxon>
        <taxon>Stramenopiles</taxon>
        <taxon>Oomycota</taxon>
        <taxon>Peronosporomycetes</taxon>
        <taxon>Peronosporales</taxon>
        <taxon>Peronosporaceae</taxon>
        <taxon>Phytophthora</taxon>
    </lineage>
</organism>
<proteinExistence type="predicted"/>
<reference evidence="1 2" key="1">
    <citation type="submission" date="2018-09" db="EMBL/GenBank/DDBJ databases">
        <title>Genomic investigation of the strawberry pathogen Phytophthora fragariae indicates pathogenicity is determined by transcriptional variation in three key races.</title>
        <authorList>
            <person name="Adams T.M."/>
            <person name="Armitage A.D."/>
            <person name="Sobczyk M.K."/>
            <person name="Bates H.J."/>
            <person name="Dunwell J.M."/>
            <person name="Nellist C.F."/>
            <person name="Harrison R.J."/>
        </authorList>
    </citation>
    <scope>NUCLEOTIDE SEQUENCE [LARGE SCALE GENOMIC DNA]</scope>
    <source>
        <strain evidence="1 2">SCRP324</strain>
    </source>
</reference>
<dbReference type="AlphaFoldDB" id="A0A6A3LY17"/>